<dbReference type="InterPro" id="IPR027417">
    <property type="entry name" value="P-loop_NTPase"/>
</dbReference>
<sequence length="281" mass="32334">MSISKRLKLAARPAITRLLGSPEDDGLRRALERARRQLEKKDRRLKKMSSALEHARSKHSSVRNTPIFFVVGRAKSGTRWLKKLLDSHPDILCKGEGRFFGREWRQDYAKQVELLLPPTSLQNALLSAKDLKYWIDKSVWTQDEGEHLSALTRLTVEYFLTQSLSKTDKKIVGDKTPLVRPDIAKEIATICPEAKVIHIIRDGRDSAVSFMHHLWRRTKDQGGMHDLDPAEIAKRESYREDPARFLASGESIFTEQRIETFAREWRDQVSGTITYGSELIR</sequence>
<dbReference type="AlphaFoldDB" id="A0A6J4M923"/>
<reference evidence="3" key="1">
    <citation type="submission" date="2020-02" db="EMBL/GenBank/DDBJ databases">
        <authorList>
            <person name="Meier V. D."/>
        </authorList>
    </citation>
    <scope>NUCLEOTIDE SEQUENCE</scope>
    <source>
        <strain evidence="3">AVDCRST_MAG93</strain>
    </source>
</reference>
<feature type="non-terminal residue" evidence="3">
    <location>
        <position position="281"/>
    </location>
</feature>
<dbReference type="GO" id="GO:0008146">
    <property type="term" value="F:sulfotransferase activity"/>
    <property type="evidence" value="ECO:0007669"/>
    <property type="project" value="InterPro"/>
</dbReference>
<name>A0A6J4M923_9CHLR</name>
<evidence type="ECO:0000256" key="1">
    <source>
        <dbReference type="ARBA" id="ARBA00022679"/>
    </source>
</evidence>
<dbReference type="SUPFAM" id="SSF52540">
    <property type="entry name" value="P-loop containing nucleoside triphosphate hydrolases"/>
    <property type="match status" value="1"/>
</dbReference>
<evidence type="ECO:0000256" key="2">
    <source>
        <dbReference type="SAM" id="MobiDB-lite"/>
    </source>
</evidence>
<dbReference type="PANTHER" id="PTHR10605:SF56">
    <property type="entry name" value="BIFUNCTIONAL HEPARAN SULFATE N-DEACETYLASE_N-SULFOTRANSFERASE"/>
    <property type="match status" value="1"/>
</dbReference>
<evidence type="ECO:0000313" key="3">
    <source>
        <dbReference type="EMBL" id="CAA9353537.1"/>
    </source>
</evidence>
<dbReference type="Gene3D" id="3.40.50.300">
    <property type="entry name" value="P-loop containing nucleotide triphosphate hydrolases"/>
    <property type="match status" value="1"/>
</dbReference>
<accession>A0A6J4M923</accession>
<dbReference type="InterPro" id="IPR037359">
    <property type="entry name" value="NST/OST"/>
</dbReference>
<dbReference type="PANTHER" id="PTHR10605">
    <property type="entry name" value="HEPARAN SULFATE SULFOTRANSFERASE"/>
    <property type="match status" value="1"/>
</dbReference>
<protein>
    <recommendedName>
        <fullName evidence="4">Sulfotransferase</fullName>
    </recommendedName>
</protein>
<keyword evidence="1" id="KW-0808">Transferase</keyword>
<organism evidence="3">
    <name type="scientific">uncultured Chloroflexia bacterium</name>
    <dbReference type="NCBI Taxonomy" id="1672391"/>
    <lineage>
        <taxon>Bacteria</taxon>
        <taxon>Bacillati</taxon>
        <taxon>Chloroflexota</taxon>
        <taxon>Chloroflexia</taxon>
        <taxon>environmental samples</taxon>
    </lineage>
</organism>
<gene>
    <name evidence="3" type="ORF">AVDCRST_MAG93-7236</name>
</gene>
<evidence type="ECO:0008006" key="4">
    <source>
        <dbReference type="Google" id="ProtNLM"/>
    </source>
</evidence>
<feature type="region of interest" description="Disordered" evidence="2">
    <location>
        <begin position="38"/>
        <end position="58"/>
    </location>
</feature>
<proteinExistence type="predicted"/>
<dbReference type="EMBL" id="CADCTR010002443">
    <property type="protein sequence ID" value="CAA9353537.1"/>
    <property type="molecule type" value="Genomic_DNA"/>
</dbReference>
<dbReference type="Pfam" id="PF13469">
    <property type="entry name" value="Sulfotransfer_3"/>
    <property type="match status" value="1"/>
</dbReference>